<name>A0AAV1R7R9_9ROSI</name>
<evidence type="ECO:0000313" key="3">
    <source>
        <dbReference type="EMBL" id="CAK7328985.1"/>
    </source>
</evidence>
<comment type="caution">
    <text evidence="3">The sequence shown here is derived from an EMBL/GenBank/DDBJ whole genome shotgun (WGS) entry which is preliminary data.</text>
</comment>
<keyword evidence="4" id="KW-1185">Reference proteome</keyword>
<gene>
    <name evidence="3" type="ORF">DCAF_LOCUS6732</name>
</gene>
<evidence type="ECO:0000313" key="4">
    <source>
        <dbReference type="Proteomes" id="UP001314170"/>
    </source>
</evidence>
<sequence length="172" mass="18966">MSALVSLLSIGANLAQARIPPPPSLVSTKSPTSQVLVNSKSHKNVPNTIRTVAPSLGKIPPSGGAESARDEERLARHLEWRPESEERQQKTCVESARDENERDRFCSSSASLLEFRAATVANRLPRDFVRLKRKGKTKEAAKGNSGPGKGDEERESRRRRGRQRATECPSVR</sequence>
<evidence type="ECO:0000256" key="1">
    <source>
        <dbReference type="SAM" id="MobiDB-lite"/>
    </source>
</evidence>
<proteinExistence type="predicted"/>
<dbReference type="EMBL" id="CAWUPB010000905">
    <property type="protein sequence ID" value="CAK7328985.1"/>
    <property type="molecule type" value="Genomic_DNA"/>
</dbReference>
<feature type="region of interest" description="Disordered" evidence="1">
    <location>
        <begin position="129"/>
        <end position="172"/>
    </location>
</feature>
<keyword evidence="2" id="KW-0732">Signal</keyword>
<organism evidence="3 4">
    <name type="scientific">Dovyalis caffra</name>
    <dbReference type="NCBI Taxonomy" id="77055"/>
    <lineage>
        <taxon>Eukaryota</taxon>
        <taxon>Viridiplantae</taxon>
        <taxon>Streptophyta</taxon>
        <taxon>Embryophyta</taxon>
        <taxon>Tracheophyta</taxon>
        <taxon>Spermatophyta</taxon>
        <taxon>Magnoliopsida</taxon>
        <taxon>eudicotyledons</taxon>
        <taxon>Gunneridae</taxon>
        <taxon>Pentapetalae</taxon>
        <taxon>rosids</taxon>
        <taxon>fabids</taxon>
        <taxon>Malpighiales</taxon>
        <taxon>Salicaceae</taxon>
        <taxon>Flacourtieae</taxon>
        <taxon>Dovyalis</taxon>
    </lineage>
</organism>
<dbReference type="Proteomes" id="UP001314170">
    <property type="component" value="Unassembled WGS sequence"/>
</dbReference>
<feature type="compositionally biased region" description="Basic and acidic residues" evidence="1">
    <location>
        <begin position="67"/>
        <end position="104"/>
    </location>
</feature>
<evidence type="ECO:0000256" key="2">
    <source>
        <dbReference type="SAM" id="SignalP"/>
    </source>
</evidence>
<dbReference type="AlphaFoldDB" id="A0AAV1R7R9"/>
<feature type="signal peptide" evidence="2">
    <location>
        <begin position="1"/>
        <end position="17"/>
    </location>
</feature>
<protein>
    <submittedName>
        <fullName evidence="3">Uncharacterized protein</fullName>
    </submittedName>
</protein>
<feature type="chain" id="PRO_5043976579" evidence="2">
    <location>
        <begin position="18"/>
        <end position="172"/>
    </location>
</feature>
<feature type="region of interest" description="Disordered" evidence="1">
    <location>
        <begin position="51"/>
        <end position="104"/>
    </location>
</feature>
<accession>A0AAV1R7R9</accession>
<reference evidence="3 4" key="1">
    <citation type="submission" date="2024-01" db="EMBL/GenBank/DDBJ databases">
        <authorList>
            <person name="Waweru B."/>
        </authorList>
    </citation>
    <scope>NUCLEOTIDE SEQUENCE [LARGE SCALE GENOMIC DNA]</scope>
</reference>